<evidence type="ECO:0000256" key="1">
    <source>
        <dbReference type="ARBA" id="ARBA00022737"/>
    </source>
</evidence>
<feature type="repeat" description="ANK" evidence="3">
    <location>
        <begin position="15"/>
        <end position="47"/>
    </location>
</feature>
<feature type="non-terminal residue" evidence="4">
    <location>
        <position position="1"/>
    </location>
</feature>
<dbReference type="OrthoDB" id="194358at2759"/>
<protein>
    <submittedName>
        <fullName evidence="4">Uncharacterized protein</fullName>
    </submittedName>
</protein>
<dbReference type="InParanoid" id="A0A0C3EVJ0"/>
<keyword evidence="2 3" id="KW-0040">ANK repeat</keyword>
<dbReference type="HOGENOM" id="CLU_185710_0_0_1"/>
<dbReference type="PROSITE" id="PS50297">
    <property type="entry name" value="ANK_REP_REGION"/>
    <property type="match status" value="1"/>
</dbReference>
<name>A0A0C3EVJ0_PILCF</name>
<dbReference type="EMBL" id="KN833034">
    <property type="protein sequence ID" value="KIM76535.1"/>
    <property type="molecule type" value="Genomic_DNA"/>
</dbReference>
<accession>A0A0C3EVJ0</accession>
<dbReference type="PANTHER" id="PTHR24126:SF14">
    <property type="entry name" value="ANK_REP_REGION DOMAIN-CONTAINING PROTEIN"/>
    <property type="match status" value="1"/>
</dbReference>
<dbReference type="PROSITE" id="PS50088">
    <property type="entry name" value="ANK_REPEAT"/>
    <property type="match status" value="1"/>
</dbReference>
<dbReference type="Gene3D" id="1.25.40.20">
    <property type="entry name" value="Ankyrin repeat-containing domain"/>
    <property type="match status" value="1"/>
</dbReference>
<dbReference type="Pfam" id="PF00023">
    <property type="entry name" value="Ank"/>
    <property type="match status" value="1"/>
</dbReference>
<dbReference type="AlphaFoldDB" id="A0A0C3EVJ0"/>
<keyword evidence="5" id="KW-1185">Reference proteome</keyword>
<dbReference type="SMART" id="SM00248">
    <property type="entry name" value="ANK"/>
    <property type="match status" value="1"/>
</dbReference>
<proteinExistence type="predicted"/>
<feature type="non-terminal residue" evidence="4">
    <location>
        <position position="81"/>
    </location>
</feature>
<dbReference type="SUPFAM" id="SSF48403">
    <property type="entry name" value="Ankyrin repeat"/>
    <property type="match status" value="1"/>
</dbReference>
<keyword evidence="1" id="KW-0677">Repeat</keyword>
<reference evidence="5" key="2">
    <citation type="submission" date="2015-01" db="EMBL/GenBank/DDBJ databases">
        <title>Evolutionary Origins and Diversification of the Mycorrhizal Mutualists.</title>
        <authorList>
            <consortium name="DOE Joint Genome Institute"/>
            <consortium name="Mycorrhizal Genomics Consortium"/>
            <person name="Kohler A."/>
            <person name="Kuo A."/>
            <person name="Nagy L.G."/>
            <person name="Floudas D."/>
            <person name="Copeland A."/>
            <person name="Barry K.W."/>
            <person name="Cichocki N."/>
            <person name="Veneault-Fourrey C."/>
            <person name="LaButti K."/>
            <person name="Lindquist E.A."/>
            <person name="Lipzen A."/>
            <person name="Lundell T."/>
            <person name="Morin E."/>
            <person name="Murat C."/>
            <person name="Riley R."/>
            <person name="Ohm R."/>
            <person name="Sun H."/>
            <person name="Tunlid A."/>
            <person name="Henrissat B."/>
            <person name="Grigoriev I.V."/>
            <person name="Hibbett D.S."/>
            <person name="Martin F."/>
        </authorList>
    </citation>
    <scope>NUCLEOTIDE SEQUENCE [LARGE SCALE GENOMIC DNA]</scope>
    <source>
        <strain evidence="5">F 1598</strain>
    </source>
</reference>
<dbReference type="PANTHER" id="PTHR24126">
    <property type="entry name" value="ANKYRIN REPEAT, PH AND SEC7 DOMAIN CONTAINING PROTEIN SECG-RELATED"/>
    <property type="match status" value="1"/>
</dbReference>
<sequence>KYALSHGQPINSVLDGVSPLHSASSGGSDLVVKLLIEEGADVNASRLPRRYSDRHRDSSAPIVGSSGSTLLHFAAANGHTN</sequence>
<evidence type="ECO:0000256" key="2">
    <source>
        <dbReference type="ARBA" id="ARBA00023043"/>
    </source>
</evidence>
<reference evidence="4 5" key="1">
    <citation type="submission" date="2014-04" db="EMBL/GenBank/DDBJ databases">
        <authorList>
            <consortium name="DOE Joint Genome Institute"/>
            <person name="Kuo A."/>
            <person name="Tarkka M."/>
            <person name="Buscot F."/>
            <person name="Kohler A."/>
            <person name="Nagy L.G."/>
            <person name="Floudas D."/>
            <person name="Copeland A."/>
            <person name="Barry K.W."/>
            <person name="Cichocki N."/>
            <person name="Veneault-Fourrey C."/>
            <person name="LaButti K."/>
            <person name="Lindquist E.A."/>
            <person name="Lipzen A."/>
            <person name="Lundell T."/>
            <person name="Morin E."/>
            <person name="Murat C."/>
            <person name="Sun H."/>
            <person name="Tunlid A."/>
            <person name="Henrissat B."/>
            <person name="Grigoriev I.V."/>
            <person name="Hibbett D.S."/>
            <person name="Martin F."/>
            <person name="Nordberg H.P."/>
            <person name="Cantor M.N."/>
            <person name="Hua S.X."/>
        </authorList>
    </citation>
    <scope>NUCLEOTIDE SEQUENCE [LARGE SCALE GENOMIC DNA]</scope>
    <source>
        <strain evidence="4 5">F 1598</strain>
    </source>
</reference>
<gene>
    <name evidence="4" type="ORF">PILCRDRAFT_28986</name>
</gene>
<evidence type="ECO:0000256" key="3">
    <source>
        <dbReference type="PROSITE-ProRule" id="PRU00023"/>
    </source>
</evidence>
<dbReference type="InterPro" id="IPR036770">
    <property type="entry name" value="Ankyrin_rpt-contain_sf"/>
</dbReference>
<dbReference type="Proteomes" id="UP000054166">
    <property type="component" value="Unassembled WGS sequence"/>
</dbReference>
<dbReference type="InterPro" id="IPR002110">
    <property type="entry name" value="Ankyrin_rpt"/>
</dbReference>
<dbReference type="STRING" id="765440.A0A0C3EVJ0"/>
<evidence type="ECO:0000313" key="5">
    <source>
        <dbReference type="Proteomes" id="UP000054166"/>
    </source>
</evidence>
<evidence type="ECO:0000313" key="4">
    <source>
        <dbReference type="EMBL" id="KIM76535.1"/>
    </source>
</evidence>
<organism evidence="4 5">
    <name type="scientific">Piloderma croceum (strain F 1598)</name>
    <dbReference type="NCBI Taxonomy" id="765440"/>
    <lineage>
        <taxon>Eukaryota</taxon>
        <taxon>Fungi</taxon>
        <taxon>Dikarya</taxon>
        <taxon>Basidiomycota</taxon>
        <taxon>Agaricomycotina</taxon>
        <taxon>Agaricomycetes</taxon>
        <taxon>Agaricomycetidae</taxon>
        <taxon>Atheliales</taxon>
        <taxon>Atheliaceae</taxon>
        <taxon>Piloderma</taxon>
    </lineage>
</organism>